<protein>
    <submittedName>
        <fullName evidence="1">Glycine reductase</fullName>
    </submittedName>
</protein>
<organism evidence="1 2">
    <name type="scientific">Enterococcus alishanensis</name>
    <dbReference type="NCBI Taxonomy" id="1303817"/>
    <lineage>
        <taxon>Bacteria</taxon>
        <taxon>Bacillati</taxon>
        <taxon>Bacillota</taxon>
        <taxon>Bacilli</taxon>
        <taxon>Lactobacillales</taxon>
        <taxon>Enterococcaceae</taxon>
        <taxon>Enterococcus</taxon>
    </lineage>
</organism>
<dbReference type="RefSeq" id="WP_218325350.1">
    <property type="nucleotide sequence ID" value="NZ_JAHUZB010000002.1"/>
</dbReference>
<proteinExistence type="predicted"/>
<dbReference type="InterPro" id="IPR012116">
    <property type="entry name" value="Gly_reductase_pC_asu"/>
</dbReference>
<keyword evidence="2" id="KW-1185">Reference proteome</keyword>
<evidence type="ECO:0000313" key="2">
    <source>
        <dbReference type="Proteomes" id="UP000774130"/>
    </source>
</evidence>
<dbReference type="InterPro" id="IPR003664">
    <property type="entry name" value="FA_synthesis"/>
</dbReference>
<reference evidence="1 2" key="1">
    <citation type="submission" date="2021-06" db="EMBL/GenBank/DDBJ databases">
        <title>Enterococcus alishanensis sp. nov., a novel lactic acid bacterium isolated from fresh coffee beans.</title>
        <authorList>
            <person name="Chen Y.-S."/>
        </authorList>
    </citation>
    <scope>NUCLEOTIDE SEQUENCE [LARGE SCALE GENOMIC DNA]</scope>
    <source>
        <strain evidence="1 2">ALS3</strain>
    </source>
</reference>
<comment type="caution">
    <text evidence="1">The sequence shown here is derived from an EMBL/GenBank/DDBJ whole genome shotgun (WGS) entry which is preliminary data.</text>
</comment>
<accession>A0ABS6TBP2</accession>
<name>A0ABS6TBP2_9ENTE</name>
<gene>
    <name evidence="1" type="ORF">KUA55_06405</name>
</gene>
<sequence length="384" mass="41286">MSNQINQAVSKVFNQLADALETGHIEPRIKIGLTIDGSELGLDVMRQAAETIKQNNLFDVVLIGSDVEWARDFEHVSTTDCQKDAYEMMEELLHDGKIDGCVTLHYNFPIGVATVGRVITPAFGREMIIATTTGTASTQRNEAMLLNAINGVAVAKTLGHKDPTVGILNVDGAKTVERALVSLKENGYELNFGESARADGGIVLRGNDLLTGTCDVVVCDSLTGNVLMKLFSAYNSGGQYEVAGFGYGPGVGLNYRDNICIISRASGAPVIANALTYAYELAKGKIADVSKEEYDKALSAQLNAIRESLQVKTETSEKVIAPEKEIVTAEIGGIDVMELEEAVQALWKRNIYAESGMGCTGPVLLVNEKNEAVAGELLKTEKYL</sequence>
<dbReference type="Pfam" id="PF02504">
    <property type="entry name" value="FA_synthesis"/>
    <property type="match status" value="1"/>
</dbReference>
<dbReference type="EMBL" id="JAHUZB010000002">
    <property type="protein sequence ID" value="MBV7390307.1"/>
    <property type="molecule type" value="Genomic_DNA"/>
</dbReference>
<dbReference type="Proteomes" id="UP000774130">
    <property type="component" value="Unassembled WGS sequence"/>
</dbReference>
<dbReference type="PIRSF" id="PIRSF036593">
    <property type="entry name" value="GrdD"/>
    <property type="match status" value="1"/>
</dbReference>
<evidence type="ECO:0000313" key="1">
    <source>
        <dbReference type="EMBL" id="MBV7390307.1"/>
    </source>
</evidence>
<dbReference type="NCBIfam" id="NF040747">
    <property type="entry name" value="reduct_C_alpha"/>
    <property type="match status" value="1"/>
</dbReference>